<dbReference type="InterPro" id="IPR011006">
    <property type="entry name" value="CheY-like_superfamily"/>
</dbReference>
<keyword evidence="1" id="KW-0238">DNA-binding</keyword>
<dbReference type="GO" id="GO:0032993">
    <property type="term" value="C:protein-DNA complex"/>
    <property type="evidence" value="ECO:0007669"/>
    <property type="project" value="TreeGrafter"/>
</dbReference>
<dbReference type="PANTHER" id="PTHR48111">
    <property type="entry name" value="REGULATOR OF RPOS"/>
    <property type="match status" value="1"/>
</dbReference>
<dbReference type="GO" id="GO:0005829">
    <property type="term" value="C:cytosol"/>
    <property type="evidence" value="ECO:0007669"/>
    <property type="project" value="TreeGrafter"/>
</dbReference>
<dbReference type="Pfam" id="PF00072">
    <property type="entry name" value="Response_reg"/>
    <property type="match status" value="1"/>
</dbReference>
<reference evidence="5" key="1">
    <citation type="submission" date="2022-08" db="EMBL/GenBank/DDBJ databases">
        <title>Draft genome sequencing of Roseisolibacter agri AW1220.</title>
        <authorList>
            <person name="Tobiishi Y."/>
            <person name="Tonouchi A."/>
        </authorList>
    </citation>
    <scope>NUCLEOTIDE SEQUENCE</scope>
    <source>
        <strain evidence="5">AW1220</strain>
    </source>
</reference>
<dbReference type="Gene3D" id="1.10.10.10">
    <property type="entry name" value="Winged helix-like DNA-binding domain superfamily/Winged helix DNA-binding domain"/>
    <property type="match status" value="1"/>
</dbReference>
<dbReference type="InterPro" id="IPR039420">
    <property type="entry name" value="WalR-like"/>
</dbReference>
<sequence length="201" mass="21677">MSDTAPIRVLLAEDEAPTRELLVELLTKFGHAVVADVGSGAEALAQARIVKPDVMLLDVHMPDGSGVEVARQIATELPDVAVVLITADETLSVRNEDVPGLSTIMMLPKPTPPQMLDSQIRMAAQQARAFAQARQDATDLKAQLEARKVIERAKGILMRRTGCSEPEAYRILQRSSQDRSMPMVAIAQAVLDSEPGVGSRS</sequence>
<dbReference type="PIRSF" id="PIRSF036382">
    <property type="entry name" value="RR_antiterm"/>
    <property type="match status" value="1"/>
</dbReference>
<feature type="modified residue" description="4-aspartylphosphate" evidence="2">
    <location>
        <position position="58"/>
    </location>
</feature>
<dbReference type="GO" id="GO:0006355">
    <property type="term" value="P:regulation of DNA-templated transcription"/>
    <property type="evidence" value="ECO:0007669"/>
    <property type="project" value="TreeGrafter"/>
</dbReference>
<dbReference type="GO" id="GO:0000976">
    <property type="term" value="F:transcription cis-regulatory region binding"/>
    <property type="evidence" value="ECO:0007669"/>
    <property type="project" value="TreeGrafter"/>
</dbReference>
<dbReference type="AlphaFoldDB" id="A0AA37V1M7"/>
<dbReference type="SMART" id="SM00448">
    <property type="entry name" value="REC"/>
    <property type="match status" value="1"/>
</dbReference>
<name>A0AA37V1M7_9BACT</name>
<dbReference type="Proteomes" id="UP001161325">
    <property type="component" value="Unassembled WGS sequence"/>
</dbReference>
<dbReference type="PROSITE" id="PS50921">
    <property type="entry name" value="ANTAR"/>
    <property type="match status" value="1"/>
</dbReference>
<accession>A0AA37V1M7</accession>
<dbReference type="InterPro" id="IPR008327">
    <property type="entry name" value="Sig_transdc_resp-reg_antiterm"/>
</dbReference>
<dbReference type="RefSeq" id="WP_284348473.1">
    <property type="nucleotide sequence ID" value="NZ_BRXS01000001.1"/>
</dbReference>
<dbReference type="SMART" id="SM01012">
    <property type="entry name" value="ANTAR"/>
    <property type="match status" value="1"/>
</dbReference>
<organism evidence="5 6">
    <name type="scientific">Roseisolibacter agri</name>
    <dbReference type="NCBI Taxonomy" id="2014610"/>
    <lineage>
        <taxon>Bacteria</taxon>
        <taxon>Pseudomonadati</taxon>
        <taxon>Gemmatimonadota</taxon>
        <taxon>Gemmatimonadia</taxon>
        <taxon>Gemmatimonadales</taxon>
        <taxon>Gemmatimonadaceae</taxon>
        <taxon>Roseisolibacter</taxon>
    </lineage>
</organism>
<evidence type="ECO:0000256" key="1">
    <source>
        <dbReference type="ARBA" id="ARBA00023125"/>
    </source>
</evidence>
<dbReference type="Pfam" id="PF03861">
    <property type="entry name" value="ANTAR"/>
    <property type="match status" value="1"/>
</dbReference>
<dbReference type="InterPro" id="IPR005561">
    <property type="entry name" value="ANTAR"/>
</dbReference>
<dbReference type="PANTHER" id="PTHR48111:SF69">
    <property type="entry name" value="RESPONSE REGULATOR RECEIVER"/>
    <property type="match status" value="1"/>
</dbReference>
<comment type="caution">
    <text evidence="5">The sequence shown here is derived from an EMBL/GenBank/DDBJ whole genome shotgun (WGS) entry which is preliminary data.</text>
</comment>
<protein>
    <submittedName>
        <fullName evidence="5">Fis family transcriptional regulator</fullName>
    </submittedName>
</protein>
<evidence type="ECO:0000259" key="3">
    <source>
        <dbReference type="PROSITE" id="PS50110"/>
    </source>
</evidence>
<keyword evidence="2" id="KW-0597">Phosphoprotein</keyword>
<feature type="domain" description="Response regulatory" evidence="3">
    <location>
        <begin position="8"/>
        <end position="124"/>
    </location>
</feature>
<dbReference type="GO" id="GO:0003723">
    <property type="term" value="F:RNA binding"/>
    <property type="evidence" value="ECO:0007669"/>
    <property type="project" value="InterPro"/>
</dbReference>
<evidence type="ECO:0000313" key="6">
    <source>
        <dbReference type="Proteomes" id="UP001161325"/>
    </source>
</evidence>
<evidence type="ECO:0000256" key="2">
    <source>
        <dbReference type="PROSITE-ProRule" id="PRU00169"/>
    </source>
</evidence>
<gene>
    <name evidence="5" type="ORF">rosag_05400</name>
</gene>
<proteinExistence type="predicted"/>
<dbReference type="Gene3D" id="3.40.50.2300">
    <property type="match status" value="1"/>
</dbReference>
<dbReference type="GO" id="GO:0000156">
    <property type="term" value="F:phosphorelay response regulator activity"/>
    <property type="evidence" value="ECO:0007669"/>
    <property type="project" value="TreeGrafter"/>
</dbReference>
<evidence type="ECO:0000313" key="5">
    <source>
        <dbReference type="EMBL" id="GLC24027.1"/>
    </source>
</evidence>
<feature type="domain" description="ANTAR" evidence="4">
    <location>
        <begin position="130"/>
        <end position="191"/>
    </location>
</feature>
<dbReference type="PROSITE" id="PS50110">
    <property type="entry name" value="RESPONSE_REGULATORY"/>
    <property type="match status" value="1"/>
</dbReference>
<dbReference type="CDD" id="cd00156">
    <property type="entry name" value="REC"/>
    <property type="match status" value="1"/>
</dbReference>
<dbReference type="InterPro" id="IPR036388">
    <property type="entry name" value="WH-like_DNA-bd_sf"/>
</dbReference>
<dbReference type="SUPFAM" id="SSF52172">
    <property type="entry name" value="CheY-like"/>
    <property type="match status" value="1"/>
</dbReference>
<evidence type="ECO:0000259" key="4">
    <source>
        <dbReference type="PROSITE" id="PS50921"/>
    </source>
</evidence>
<dbReference type="EMBL" id="BRXS01000001">
    <property type="protein sequence ID" value="GLC24027.1"/>
    <property type="molecule type" value="Genomic_DNA"/>
</dbReference>
<keyword evidence="6" id="KW-1185">Reference proteome</keyword>
<dbReference type="InterPro" id="IPR001789">
    <property type="entry name" value="Sig_transdc_resp-reg_receiver"/>
</dbReference>